<dbReference type="SUPFAM" id="SSF51064">
    <property type="entry name" value="Head domain of nucleotide exchange factor GrpE"/>
    <property type="match status" value="1"/>
</dbReference>
<dbReference type="STRING" id="1797243.A2943_01645"/>
<evidence type="ECO:0000313" key="5">
    <source>
        <dbReference type="EMBL" id="OGC80065.1"/>
    </source>
</evidence>
<comment type="subcellular location">
    <subcellularLocation>
        <location evidence="3">Cytoplasm</location>
    </subcellularLocation>
</comment>
<comment type="subunit">
    <text evidence="3">Homodimer.</text>
</comment>
<evidence type="ECO:0000256" key="2">
    <source>
        <dbReference type="ARBA" id="ARBA00023186"/>
    </source>
</evidence>
<comment type="caution">
    <text evidence="5">The sequence shown here is derived from an EMBL/GenBank/DDBJ whole genome shotgun (WGS) entry which is preliminary data.</text>
</comment>
<proteinExistence type="inferred from homology"/>
<dbReference type="HAMAP" id="MF_01151">
    <property type="entry name" value="GrpE"/>
    <property type="match status" value="1"/>
</dbReference>
<dbReference type="GO" id="GO:0042803">
    <property type="term" value="F:protein homodimerization activity"/>
    <property type="evidence" value="ECO:0007669"/>
    <property type="project" value="InterPro"/>
</dbReference>
<dbReference type="Pfam" id="PF01025">
    <property type="entry name" value="GrpE"/>
    <property type="match status" value="1"/>
</dbReference>
<dbReference type="PANTHER" id="PTHR21237:SF23">
    <property type="entry name" value="GRPE PROTEIN HOMOLOG, MITOCHONDRIAL"/>
    <property type="match status" value="1"/>
</dbReference>
<dbReference type="InterPro" id="IPR009012">
    <property type="entry name" value="GrpE_head"/>
</dbReference>
<evidence type="ECO:0000256" key="3">
    <source>
        <dbReference type="HAMAP-Rule" id="MF_01151"/>
    </source>
</evidence>
<keyword evidence="2 3" id="KW-0143">Chaperone</keyword>
<sequence length="159" mass="18116">MQERESEFVPEEEAEQGPALIKKLREKLKKAIEEKQEYLDGWQRSRADFANFKKEEAAREGHKEERIKAELAEAIIPTLDSLEMALKNHPTKELEILQKQLLNSLKKIGVERFGKSGEEFSPHRHEALAQTGEGDVVVSVERSGYSIGDKVIRPAHITL</sequence>
<keyword evidence="3" id="KW-0346">Stress response</keyword>
<dbReference type="InterPro" id="IPR000740">
    <property type="entry name" value="GrpE"/>
</dbReference>
<evidence type="ECO:0000256" key="4">
    <source>
        <dbReference type="RuleBase" id="RU004478"/>
    </source>
</evidence>
<dbReference type="InterPro" id="IPR013805">
    <property type="entry name" value="GrpE_CC"/>
</dbReference>
<dbReference type="GO" id="GO:0051087">
    <property type="term" value="F:protein-folding chaperone binding"/>
    <property type="evidence" value="ECO:0007669"/>
    <property type="project" value="InterPro"/>
</dbReference>
<dbReference type="GO" id="GO:0000774">
    <property type="term" value="F:adenyl-nucleotide exchange factor activity"/>
    <property type="evidence" value="ECO:0007669"/>
    <property type="project" value="InterPro"/>
</dbReference>
<comment type="function">
    <text evidence="3">Participates actively in the response to hyperosmotic and heat shock by preventing the aggregation of stress-denatured proteins, in association with DnaK and GrpE. It is the nucleotide exchange factor for DnaK and may function as a thermosensor. Unfolded proteins bind initially to DnaJ; upon interaction with the DnaJ-bound protein, DnaK hydrolyzes its bound ATP, resulting in the formation of a stable complex. GrpE releases ADP from DnaK; ATP binding to DnaK triggers the release of the substrate protein, thus completing the reaction cycle. Several rounds of ATP-dependent interactions between DnaJ, DnaK and GrpE are required for fully efficient folding.</text>
</comment>
<dbReference type="GO" id="GO:0006457">
    <property type="term" value="P:protein folding"/>
    <property type="evidence" value="ECO:0007669"/>
    <property type="project" value="InterPro"/>
</dbReference>
<dbReference type="PRINTS" id="PR00773">
    <property type="entry name" value="GRPEPROTEIN"/>
</dbReference>
<name>A0A1F4XEI0_9BACT</name>
<dbReference type="EMBL" id="MEWX01000030">
    <property type="protein sequence ID" value="OGC80065.1"/>
    <property type="molecule type" value="Genomic_DNA"/>
</dbReference>
<comment type="similarity">
    <text evidence="1 3 4">Belongs to the GrpE family.</text>
</comment>
<reference evidence="5 6" key="1">
    <citation type="journal article" date="2016" name="Nat. Commun.">
        <title>Thousands of microbial genomes shed light on interconnected biogeochemical processes in an aquifer system.</title>
        <authorList>
            <person name="Anantharaman K."/>
            <person name="Brown C.T."/>
            <person name="Hug L.A."/>
            <person name="Sharon I."/>
            <person name="Castelle C.J."/>
            <person name="Probst A.J."/>
            <person name="Thomas B.C."/>
            <person name="Singh A."/>
            <person name="Wilkins M.J."/>
            <person name="Karaoz U."/>
            <person name="Brodie E.L."/>
            <person name="Williams K.H."/>
            <person name="Hubbard S.S."/>
            <person name="Banfield J.F."/>
        </authorList>
    </citation>
    <scope>NUCLEOTIDE SEQUENCE [LARGE SCALE GENOMIC DNA]</scope>
</reference>
<dbReference type="GO" id="GO:0051082">
    <property type="term" value="F:unfolded protein binding"/>
    <property type="evidence" value="ECO:0007669"/>
    <property type="project" value="TreeGrafter"/>
</dbReference>
<keyword evidence="3" id="KW-0963">Cytoplasm</keyword>
<dbReference type="SUPFAM" id="SSF58014">
    <property type="entry name" value="Coiled-coil domain of nucleotide exchange factor GrpE"/>
    <property type="match status" value="1"/>
</dbReference>
<dbReference type="Gene3D" id="2.30.22.10">
    <property type="entry name" value="Head domain of nucleotide exchange factor GrpE"/>
    <property type="match status" value="1"/>
</dbReference>
<dbReference type="AlphaFoldDB" id="A0A1F4XEI0"/>
<evidence type="ECO:0000313" key="6">
    <source>
        <dbReference type="Proteomes" id="UP000176185"/>
    </source>
</evidence>
<dbReference type="Proteomes" id="UP000176185">
    <property type="component" value="Unassembled WGS sequence"/>
</dbReference>
<dbReference type="GO" id="GO:0005737">
    <property type="term" value="C:cytoplasm"/>
    <property type="evidence" value="ECO:0007669"/>
    <property type="project" value="UniProtKB-SubCell"/>
</dbReference>
<organism evidence="5 6">
    <name type="scientific">Candidatus Adlerbacteria bacterium RIFCSPLOWO2_01_FULL_51_16</name>
    <dbReference type="NCBI Taxonomy" id="1797243"/>
    <lineage>
        <taxon>Bacteria</taxon>
        <taxon>Candidatus Adleribacteriota</taxon>
    </lineage>
</organism>
<dbReference type="PANTHER" id="PTHR21237">
    <property type="entry name" value="GRPE PROTEIN"/>
    <property type="match status" value="1"/>
</dbReference>
<gene>
    <name evidence="3" type="primary">grpE</name>
    <name evidence="5" type="ORF">A2943_01645</name>
</gene>
<dbReference type="Gene3D" id="3.90.20.20">
    <property type="match status" value="1"/>
</dbReference>
<protein>
    <recommendedName>
        <fullName evidence="3">Protein GrpE</fullName>
    </recommendedName>
    <alternativeName>
        <fullName evidence="3">HSP-70 cofactor</fullName>
    </alternativeName>
</protein>
<evidence type="ECO:0000256" key="1">
    <source>
        <dbReference type="ARBA" id="ARBA00009054"/>
    </source>
</evidence>
<accession>A0A1F4XEI0</accession>